<dbReference type="InterPro" id="IPR003658">
    <property type="entry name" value="Anti-sigma_ant"/>
</dbReference>
<sequence length="110" mass="11618">MTVDTMQVGAVTRIRLVGEMDLATSGLVHDAVIAALARDSVHDVILDFADLTFIDSTGMGTLVACQRAVTVRGGTLRLEHLAHFVRRQLFAAGLLGLLCGGEDDQAAPSN</sequence>
<dbReference type="CDD" id="cd07043">
    <property type="entry name" value="STAS_anti-anti-sigma_factors"/>
    <property type="match status" value="1"/>
</dbReference>
<feature type="domain" description="STAS" evidence="3">
    <location>
        <begin position="1"/>
        <end position="110"/>
    </location>
</feature>
<dbReference type="Pfam" id="PF01740">
    <property type="entry name" value="STAS"/>
    <property type="match status" value="1"/>
</dbReference>
<reference evidence="4 5" key="1">
    <citation type="submission" date="2021-01" db="EMBL/GenBank/DDBJ databases">
        <title>Draft genome sequence of Micromonospora sp. strain STR1s_6.</title>
        <authorList>
            <person name="Karlyshev A."/>
            <person name="Jawad R."/>
        </authorList>
    </citation>
    <scope>NUCLEOTIDE SEQUENCE [LARGE SCALE GENOMIC DNA]</scope>
    <source>
        <strain evidence="4 5">STR1S-6</strain>
    </source>
</reference>
<proteinExistence type="inferred from homology"/>
<dbReference type="RefSeq" id="WP_203147596.1">
    <property type="nucleotide sequence ID" value="NZ_JAEVHL010000018.1"/>
</dbReference>
<dbReference type="PANTHER" id="PTHR33495">
    <property type="entry name" value="ANTI-SIGMA FACTOR ANTAGONIST TM_1081-RELATED-RELATED"/>
    <property type="match status" value="1"/>
</dbReference>
<name>A0ABS1YCX3_9ACTN</name>
<accession>A0ABS1YCX3</accession>
<protein>
    <recommendedName>
        <fullName evidence="2">Anti-sigma factor antagonist</fullName>
    </recommendedName>
</protein>
<dbReference type="InterPro" id="IPR036513">
    <property type="entry name" value="STAS_dom_sf"/>
</dbReference>
<evidence type="ECO:0000313" key="4">
    <source>
        <dbReference type="EMBL" id="MBM0275202.1"/>
    </source>
</evidence>
<dbReference type="EMBL" id="JAEVHL010000018">
    <property type="protein sequence ID" value="MBM0275202.1"/>
    <property type="molecule type" value="Genomic_DNA"/>
</dbReference>
<gene>
    <name evidence="4" type="ORF">JM949_06900</name>
</gene>
<dbReference type="Gene3D" id="3.30.750.24">
    <property type="entry name" value="STAS domain"/>
    <property type="match status" value="1"/>
</dbReference>
<dbReference type="NCBIfam" id="TIGR00377">
    <property type="entry name" value="ant_ant_sig"/>
    <property type="match status" value="1"/>
</dbReference>
<dbReference type="PANTHER" id="PTHR33495:SF2">
    <property type="entry name" value="ANTI-SIGMA FACTOR ANTAGONIST TM_1081-RELATED"/>
    <property type="match status" value="1"/>
</dbReference>
<comment type="similarity">
    <text evidence="1 2">Belongs to the anti-sigma-factor antagonist family.</text>
</comment>
<dbReference type="PROSITE" id="PS50801">
    <property type="entry name" value="STAS"/>
    <property type="match status" value="1"/>
</dbReference>
<evidence type="ECO:0000259" key="3">
    <source>
        <dbReference type="PROSITE" id="PS50801"/>
    </source>
</evidence>
<dbReference type="SUPFAM" id="SSF52091">
    <property type="entry name" value="SpoIIaa-like"/>
    <property type="match status" value="1"/>
</dbReference>
<organism evidence="4 5">
    <name type="scientific">Micromonospora tarensis</name>
    <dbReference type="NCBI Taxonomy" id="2806100"/>
    <lineage>
        <taxon>Bacteria</taxon>
        <taxon>Bacillati</taxon>
        <taxon>Actinomycetota</taxon>
        <taxon>Actinomycetes</taxon>
        <taxon>Micromonosporales</taxon>
        <taxon>Micromonosporaceae</taxon>
        <taxon>Micromonospora</taxon>
    </lineage>
</organism>
<keyword evidence="5" id="KW-1185">Reference proteome</keyword>
<evidence type="ECO:0000313" key="5">
    <source>
        <dbReference type="Proteomes" id="UP000622245"/>
    </source>
</evidence>
<dbReference type="Proteomes" id="UP000622245">
    <property type="component" value="Unassembled WGS sequence"/>
</dbReference>
<comment type="caution">
    <text evidence="4">The sequence shown here is derived from an EMBL/GenBank/DDBJ whole genome shotgun (WGS) entry which is preliminary data.</text>
</comment>
<evidence type="ECO:0000256" key="2">
    <source>
        <dbReference type="RuleBase" id="RU003749"/>
    </source>
</evidence>
<dbReference type="InterPro" id="IPR002645">
    <property type="entry name" value="STAS_dom"/>
</dbReference>
<evidence type="ECO:0000256" key="1">
    <source>
        <dbReference type="ARBA" id="ARBA00009013"/>
    </source>
</evidence>